<gene>
    <name evidence="2" type="ORF">HannXRQ_Chr13g0414861</name>
    <name evidence="1" type="ORF">HanXRQr2_Chr13g0603871</name>
</gene>
<dbReference type="AlphaFoldDB" id="A0A251SUP9"/>
<dbReference type="Proteomes" id="UP000215914">
    <property type="component" value="Chromosome 13"/>
</dbReference>
<evidence type="ECO:0000313" key="1">
    <source>
        <dbReference type="EMBL" id="KAF5774716.1"/>
    </source>
</evidence>
<keyword evidence="3" id="KW-1185">Reference proteome</keyword>
<name>A0A251SUP9_HELAN</name>
<dbReference type="Gramene" id="mRNA:HanXRQr2_Chr13g0603871">
    <property type="protein sequence ID" value="mRNA:HanXRQr2_Chr13g0603871"/>
    <property type="gene ID" value="HanXRQr2_Chr13g0603871"/>
</dbReference>
<reference evidence="1" key="3">
    <citation type="submission" date="2020-06" db="EMBL/GenBank/DDBJ databases">
        <title>Helianthus annuus Genome sequencing and assembly Release 2.</title>
        <authorList>
            <person name="Gouzy J."/>
            <person name="Langlade N."/>
            <person name="Munos S."/>
        </authorList>
    </citation>
    <scope>NUCLEOTIDE SEQUENCE</scope>
    <source>
        <tissue evidence="1">Leaves</tissue>
    </source>
</reference>
<dbReference type="EMBL" id="CM007902">
    <property type="protein sequence ID" value="OTG02595.1"/>
    <property type="molecule type" value="Genomic_DNA"/>
</dbReference>
<reference evidence="2" key="2">
    <citation type="submission" date="2017-02" db="EMBL/GenBank/DDBJ databases">
        <title>Sunflower complete genome.</title>
        <authorList>
            <person name="Langlade N."/>
            <person name="Munos S."/>
        </authorList>
    </citation>
    <scope>NUCLEOTIDE SEQUENCE [LARGE SCALE GENOMIC DNA]</scope>
    <source>
        <tissue evidence="2">Leaves</tissue>
    </source>
</reference>
<protein>
    <submittedName>
        <fullName evidence="2">Uncharacterized protein</fullName>
    </submittedName>
</protein>
<organism evidence="2 3">
    <name type="scientific">Helianthus annuus</name>
    <name type="common">Common sunflower</name>
    <dbReference type="NCBI Taxonomy" id="4232"/>
    <lineage>
        <taxon>Eukaryota</taxon>
        <taxon>Viridiplantae</taxon>
        <taxon>Streptophyta</taxon>
        <taxon>Embryophyta</taxon>
        <taxon>Tracheophyta</taxon>
        <taxon>Spermatophyta</taxon>
        <taxon>Magnoliopsida</taxon>
        <taxon>eudicotyledons</taxon>
        <taxon>Gunneridae</taxon>
        <taxon>Pentapetalae</taxon>
        <taxon>asterids</taxon>
        <taxon>campanulids</taxon>
        <taxon>Asterales</taxon>
        <taxon>Asteraceae</taxon>
        <taxon>Asteroideae</taxon>
        <taxon>Heliantheae alliance</taxon>
        <taxon>Heliantheae</taxon>
        <taxon>Helianthus</taxon>
    </lineage>
</organism>
<proteinExistence type="predicted"/>
<sequence length="70" mass="8524">MQRWLHYGSYDDDDVHCRYYRILMKKLQNWIVTPQPMAESSARGTMRIRLFKRIHDNYIATVSNVFIIPY</sequence>
<accession>A0A251SUP9</accession>
<evidence type="ECO:0000313" key="2">
    <source>
        <dbReference type="EMBL" id="OTG02595.1"/>
    </source>
</evidence>
<dbReference type="EMBL" id="MNCJ02000328">
    <property type="protein sequence ID" value="KAF5774716.1"/>
    <property type="molecule type" value="Genomic_DNA"/>
</dbReference>
<evidence type="ECO:0000313" key="3">
    <source>
        <dbReference type="Proteomes" id="UP000215914"/>
    </source>
</evidence>
<reference evidence="1 3" key="1">
    <citation type="journal article" date="2017" name="Nature">
        <title>The sunflower genome provides insights into oil metabolism, flowering and Asterid evolution.</title>
        <authorList>
            <person name="Badouin H."/>
            <person name="Gouzy J."/>
            <person name="Grassa C.J."/>
            <person name="Murat F."/>
            <person name="Staton S.E."/>
            <person name="Cottret L."/>
            <person name="Lelandais-Briere C."/>
            <person name="Owens G.L."/>
            <person name="Carrere S."/>
            <person name="Mayjonade B."/>
            <person name="Legrand L."/>
            <person name="Gill N."/>
            <person name="Kane N.C."/>
            <person name="Bowers J.E."/>
            <person name="Hubner S."/>
            <person name="Bellec A."/>
            <person name="Berard A."/>
            <person name="Berges H."/>
            <person name="Blanchet N."/>
            <person name="Boniface M.C."/>
            <person name="Brunel D."/>
            <person name="Catrice O."/>
            <person name="Chaidir N."/>
            <person name="Claudel C."/>
            <person name="Donnadieu C."/>
            <person name="Faraut T."/>
            <person name="Fievet G."/>
            <person name="Helmstetter N."/>
            <person name="King M."/>
            <person name="Knapp S.J."/>
            <person name="Lai Z."/>
            <person name="Le Paslier M.C."/>
            <person name="Lippi Y."/>
            <person name="Lorenzon L."/>
            <person name="Mandel J.R."/>
            <person name="Marage G."/>
            <person name="Marchand G."/>
            <person name="Marquand E."/>
            <person name="Bret-Mestries E."/>
            <person name="Morien E."/>
            <person name="Nambeesan S."/>
            <person name="Nguyen T."/>
            <person name="Pegot-Espagnet P."/>
            <person name="Pouilly N."/>
            <person name="Raftis F."/>
            <person name="Sallet E."/>
            <person name="Schiex T."/>
            <person name="Thomas J."/>
            <person name="Vandecasteele C."/>
            <person name="Vares D."/>
            <person name="Vear F."/>
            <person name="Vautrin S."/>
            <person name="Crespi M."/>
            <person name="Mangin B."/>
            <person name="Burke J.M."/>
            <person name="Salse J."/>
            <person name="Munos S."/>
            <person name="Vincourt P."/>
            <person name="Rieseberg L.H."/>
            <person name="Langlade N.B."/>
        </authorList>
    </citation>
    <scope>NUCLEOTIDE SEQUENCE [LARGE SCALE GENOMIC DNA]</scope>
    <source>
        <strain evidence="3">cv. SF193</strain>
        <tissue evidence="1">Leaves</tissue>
    </source>
</reference>
<dbReference type="InParanoid" id="A0A251SUP9"/>